<keyword evidence="3 11" id="KW-0813">Transport</keyword>
<dbReference type="EMBL" id="BSYO01000011">
    <property type="protein sequence ID" value="GMH12043.1"/>
    <property type="molecule type" value="Genomic_DNA"/>
</dbReference>
<sequence length="209" mass="23348">MAVIILLLFKTPLRKLVIMALDRMKRGKGPVMVKTVAGTVFVVLMSSVYNIIDITNREVDPGSINPTDQVLMARNLLDASLMGFILFLGLMIDRLHHYIRELRLLRKTMEAAKKQSRSFDDGKNGNSGDLQAMGEELTTLKTKIKNLESECAAKADKAKAAESNAEAMRKQSEGLLLEYDRLLEDNQNLRNQLRAADQSLSHSEAKKST</sequence>
<evidence type="ECO:0000256" key="11">
    <source>
        <dbReference type="RuleBase" id="RU367026"/>
    </source>
</evidence>
<keyword evidence="4 11" id="KW-0812">Transmembrane</keyword>
<dbReference type="Gene3D" id="1.20.5.110">
    <property type="match status" value="1"/>
</dbReference>
<feature type="transmembrane region" description="Helical" evidence="11">
    <location>
        <begin position="31"/>
        <end position="52"/>
    </location>
</feature>
<evidence type="ECO:0000256" key="12">
    <source>
        <dbReference type="SAM" id="Coils"/>
    </source>
</evidence>
<evidence type="ECO:0000256" key="7">
    <source>
        <dbReference type="ARBA" id="ARBA00022927"/>
    </source>
</evidence>
<reference evidence="13" key="1">
    <citation type="submission" date="2023-05" db="EMBL/GenBank/DDBJ databases">
        <title>Nepenthes gracilis genome sequencing.</title>
        <authorList>
            <person name="Fukushima K."/>
        </authorList>
    </citation>
    <scope>NUCLEOTIDE SEQUENCE</scope>
    <source>
        <strain evidence="13">SING2019-196</strain>
    </source>
</reference>
<name>A0AAD3XPC8_NEPGR</name>
<dbReference type="PANTHER" id="PTHR12701:SF18">
    <property type="entry name" value="ENDOPLASMIC RETICULUM TRANSMEMBRANE PROTEIN"/>
    <property type="match status" value="1"/>
</dbReference>
<dbReference type="FunFam" id="1.20.5.110:FF:000011">
    <property type="entry name" value="B-cell receptor-associated protein 29"/>
    <property type="match status" value="1"/>
</dbReference>
<feature type="transmembrane region" description="Helical" evidence="11">
    <location>
        <begin position="72"/>
        <end position="92"/>
    </location>
</feature>
<dbReference type="Proteomes" id="UP001279734">
    <property type="component" value="Unassembled WGS sequence"/>
</dbReference>
<evidence type="ECO:0000256" key="6">
    <source>
        <dbReference type="ARBA" id="ARBA00022824"/>
    </source>
</evidence>
<keyword evidence="5" id="KW-0053">Apoptosis</keyword>
<keyword evidence="6 11" id="KW-0256">Endoplasmic reticulum</keyword>
<evidence type="ECO:0000256" key="2">
    <source>
        <dbReference type="ARBA" id="ARBA00007956"/>
    </source>
</evidence>
<keyword evidence="7 11" id="KW-0653">Protein transport</keyword>
<evidence type="ECO:0000256" key="8">
    <source>
        <dbReference type="ARBA" id="ARBA00022989"/>
    </source>
</evidence>
<dbReference type="AlphaFoldDB" id="A0AAD3XPC8"/>
<comment type="caution">
    <text evidence="13">The sequence shown here is derived from an EMBL/GenBank/DDBJ whole genome shotgun (WGS) entry which is preliminary data.</text>
</comment>
<keyword evidence="14" id="KW-1185">Reference proteome</keyword>
<feature type="coiled-coil region" evidence="12">
    <location>
        <begin position="95"/>
        <end position="206"/>
    </location>
</feature>
<dbReference type="GO" id="GO:0006888">
    <property type="term" value="P:endoplasmic reticulum to Golgi vesicle-mediated transport"/>
    <property type="evidence" value="ECO:0007669"/>
    <property type="project" value="UniProtKB-UniRule"/>
</dbReference>
<keyword evidence="10 11" id="KW-0472">Membrane</keyword>
<comment type="function">
    <text evidence="11">May play a role in anterograde transport of membrane proteins from the endoplasmic reticulum to the Golgi.</text>
</comment>
<dbReference type="PANTHER" id="PTHR12701">
    <property type="entry name" value="BCR-ASSOCIATED PROTEIN, BAP"/>
    <property type="match status" value="1"/>
</dbReference>
<evidence type="ECO:0000256" key="3">
    <source>
        <dbReference type="ARBA" id="ARBA00022448"/>
    </source>
</evidence>
<comment type="subcellular location">
    <subcellularLocation>
        <location evidence="1 11">Endoplasmic reticulum membrane</location>
        <topology evidence="1 11">Multi-pass membrane protein</topology>
    </subcellularLocation>
</comment>
<evidence type="ECO:0000256" key="9">
    <source>
        <dbReference type="ARBA" id="ARBA00023054"/>
    </source>
</evidence>
<evidence type="ECO:0000313" key="13">
    <source>
        <dbReference type="EMBL" id="GMH12043.1"/>
    </source>
</evidence>
<evidence type="ECO:0000256" key="1">
    <source>
        <dbReference type="ARBA" id="ARBA00004477"/>
    </source>
</evidence>
<evidence type="ECO:0000256" key="4">
    <source>
        <dbReference type="ARBA" id="ARBA00022692"/>
    </source>
</evidence>
<gene>
    <name evidence="13" type="ORF">Nepgr_013884</name>
</gene>
<dbReference type="GO" id="GO:0070973">
    <property type="term" value="P:protein localization to endoplasmic reticulum exit site"/>
    <property type="evidence" value="ECO:0007669"/>
    <property type="project" value="UniProtKB-UniRule"/>
</dbReference>
<comment type="similarity">
    <text evidence="2 11">Belongs to the BCAP29/BCAP31 family.</text>
</comment>
<evidence type="ECO:0000256" key="5">
    <source>
        <dbReference type="ARBA" id="ARBA00022703"/>
    </source>
</evidence>
<accession>A0AAD3XPC8</accession>
<keyword evidence="9 12" id="KW-0175">Coiled coil</keyword>
<organism evidence="13 14">
    <name type="scientific">Nepenthes gracilis</name>
    <name type="common">Slender pitcher plant</name>
    <dbReference type="NCBI Taxonomy" id="150966"/>
    <lineage>
        <taxon>Eukaryota</taxon>
        <taxon>Viridiplantae</taxon>
        <taxon>Streptophyta</taxon>
        <taxon>Embryophyta</taxon>
        <taxon>Tracheophyta</taxon>
        <taxon>Spermatophyta</taxon>
        <taxon>Magnoliopsida</taxon>
        <taxon>eudicotyledons</taxon>
        <taxon>Gunneridae</taxon>
        <taxon>Pentapetalae</taxon>
        <taxon>Caryophyllales</taxon>
        <taxon>Nepenthaceae</taxon>
        <taxon>Nepenthes</taxon>
    </lineage>
</organism>
<protein>
    <recommendedName>
        <fullName evidence="11">Endoplasmic reticulum transmembrane protein</fullName>
    </recommendedName>
</protein>
<dbReference type="InterPro" id="IPR008417">
    <property type="entry name" value="BAP29/BAP31"/>
</dbReference>
<comment type="caution">
    <text evidence="11">Lacks conserved residue(s) required for the propagation of feature annotation.</text>
</comment>
<proteinExistence type="inferred from homology"/>
<keyword evidence="8 11" id="KW-1133">Transmembrane helix</keyword>
<evidence type="ECO:0000256" key="10">
    <source>
        <dbReference type="ARBA" id="ARBA00023136"/>
    </source>
</evidence>
<dbReference type="GO" id="GO:0005789">
    <property type="term" value="C:endoplasmic reticulum membrane"/>
    <property type="evidence" value="ECO:0007669"/>
    <property type="project" value="UniProtKB-SubCell"/>
</dbReference>
<keyword evidence="11" id="KW-0931">ER-Golgi transport</keyword>
<dbReference type="GO" id="GO:0006886">
    <property type="term" value="P:intracellular protein transport"/>
    <property type="evidence" value="ECO:0007669"/>
    <property type="project" value="UniProtKB-UniRule"/>
</dbReference>
<evidence type="ECO:0000313" key="14">
    <source>
        <dbReference type="Proteomes" id="UP001279734"/>
    </source>
</evidence>